<dbReference type="InterPro" id="IPR000477">
    <property type="entry name" value="RT_dom"/>
</dbReference>
<protein>
    <recommendedName>
        <fullName evidence="2">Reverse transcriptase domain-containing protein</fullName>
    </recommendedName>
</protein>
<dbReference type="CDD" id="cd01650">
    <property type="entry name" value="RT_nLTR_like"/>
    <property type="match status" value="1"/>
</dbReference>
<evidence type="ECO:0000313" key="3">
    <source>
        <dbReference type="EMBL" id="RMC06941.1"/>
    </source>
</evidence>
<name>A0A3M0K3F6_HIRRU</name>
<keyword evidence="4" id="KW-1185">Reference proteome</keyword>
<dbReference type="Pfam" id="PF00078">
    <property type="entry name" value="RVT_1"/>
    <property type="match status" value="1"/>
</dbReference>
<sequence>MTGSTPVTPIHKKGGREDPRNYRRVSLTSVLGKIMEQFILSVITQNLQDGQGLRPSQHGFRRGRSCLTNLITFYDQVTRLVDAGRAVDVVYLDFSKAFDTVSHRTLLDKLAAHGLDRSTLCWVRNWLDGRAQRVVVSGAASSWGQSPVGSLRGLCWGQLCSIIIDDIDEGIESLISKFAE</sequence>
<dbReference type="AlphaFoldDB" id="A0A3M0K3F6"/>
<dbReference type="InterPro" id="IPR043502">
    <property type="entry name" value="DNA/RNA_pol_sf"/>
</dbReference>
<accession>A0A3M0K3F6</accession>
<dbReference type="EMBL" id="QRBI01000120">
    <property type="protein sequence ID" value="RMC06941.1"/>
    <property type="molecule type" value="Genomic_DNA"/>
</dbReference>
<proteinExistence type="predicted"/>
<dbReference type="Proteomes" id="UP000269221">
    <property type="component" value="Unassembled WGS sequence"/>
</dbReference>
<comment type="caution">
    <text evidence="3">The sequence shown here is derived from an EMBL/GenBank/DDBJ whole genome shotgun (WGS) entry which is preliminary data.</text>
</comment>
<dbReference type="SUPFAM" id="SSF56672">
    <property type="entry name" value="DNA/RNA polymerases"/>
    <property type="match status" value="1"/>
</dbReference>
<gene>
    <name evidence="3" type="ORF">DUI87_16392</name>
</gene>
<feature type="region of interest" description="Disordered" evidence="1">
    <location>
        <begin position="1"/>
        <end position="20"/>
    </location>
</feature>
<evidence type="ECO:0000313" key="4">
    <source>
        <dbReference type="Proteomes" id="UP000269221"/>
    </source>
</evidence>
<reference evidence="3 4" key="1">
    <citation type="submission" date="2018-07" db="EMBL/GenBank/DDBJ databases">
        <title>A high quality draft genome assembly of the barn swallow (H. rustica rustica).</title>
        <authorList>
            <person name="Formenti G."/>
            <person name="Chiara M."/>
            <person name="Poveda L."/>
            <person name="Francoijs K.-J."/>
            <person name="Bonisoli-Alquati A."/>
            <person name="Canova L."/>
            <person name="Gianfranceschi L."/>
            <person name="Horner D.S."/>
            <person name="Saino N."/>
        </authorList>
    </citation>
    <scope>NUCLEOTIDE SEQUENCE [LARGE SCALE GENOMIC DNA]</scope>
    <source>
        <strain evidence="3">Chelidonia</strain>
        <tissue evidence="3">Blood</tissue>
    </source>
</reference>
<dbReference type="PANTHER" id="PTHR33332">
    <property type="entry name" value="REVERSE TRANSCRIPTASE DOMAIN-CONTAINING PROTEIN"/>
    <property type="match status" value="1"/>
</dbReference>
<dbReference type="OrthoDB" id="416454at2759"/>
<organism evidence="3 4">
    <name type="scientific">Hirundo rustica rustica</name>
    <dbReference type="NCBI Taxonomy" id="333673"/>
    <lineage>
        <taxon>Eukaryota</taxon>
        <taxon>Metazoa</taxon>
        <taxon>Chordata</taxon>
        <taxon>Craniata</taxon>
        <taxon>Vertebrata</taxon>
        <taxon>Euteleostomi</taxon>
        <taxon>Archelosauria</taxon>
        <taxon>Archosauria</taxon>
        <taxon>Dinosauria</taxon>
        <taxon>Saurischia</taxon>
        <taxon>Theropoda</taxon>
        <taxon>Coelurosauria</taxon>
        <taxon>Aves</taxon>
        <taxon>Neognathae</taxon>
        <taxon>Neoaves</taxon>
        <taxon>Telluraves</taxon>
        <taxon>Australaves</taxon>
        <taxon>Passeriformes</taxon>
        <taxon>Sylvioidea</taxon>
        <taxon>Hirundinidae</taxon>
        <taxon>Hirundo</taxon>
    </lineage>
</organism>
<evidence type="ECO:0000259" key="2">
    <source>
        <dbReference type="Pfam" id="PF00078"/>
    </source>
</evidence>
<evidence type="ECO:0000256" key="1">
    <source>
        <dbReference type="SAM" id="MobiDB-lite"/>
    </source>
</evidence>
<feature type="domain" description="Reverse transcriptase" evidence="2">
    <location>
        <begin position="10"/>
        <end position="148"/>
    </location>
</feature>